<dbReference type="AlphaFoldDB" id="A0A8T2QXA7"/>
<feature type="signal peptide" evidence="1">
    <location>
        <begin position="1"/>
        <end position="19"/>
    </location>
</feature>
<evidence type="ECO:0000313" key="2">
    <source>
        <dbReference type="EMBL" id="KAH7288055.1"/>
    </source>
</evidence>
<name>A0A8T2QXA7_CERRI</name>
<feature type="chain" id="PRO_5035775310" evidence="1">
    <location>
        <begin position="20"/>
        <end position="79"/>
    </location>
</feature>
<comment type="caution">
    <text evidence="2">The sequence shown here is derived from an EMBL/GenBank/DDBJ whole genome shotgun (WGS) entry which is preliminary data.</text>
</comment>
<keyword evidence="3" id="KW-1185">Reference proteome</keyword>
<sequence length="79" mass="9296">MFIHLQVMIVLLRWNPLKSEKDMEELPTSFLYGGLRPPPVNGGCERVSAYYWHIHVIDYYDLNAIPSRTAFHKGRIKKH</sequence>
<keyword evidence="1" id="KW-0732">Signal</keyword>
<dbReference type="Proteomes" id="UP000825935">
    <property type="component" value="Chromosome 31"/>
</dbReference>
<reference evidence="2" key="1">
    <citation type="submission" date="2021-08" db="EMBL/GenBank/DDBJ databases">
        <title>WGS assembly of Ceratopteris richardii.</title>
        <authorList>
            <person name="Marchant D.B."/>
            <person name="Chen G."/>
            <person name="Jenkins J."/>
            <person name="Shu S."/>
            <person name="Leebens-Mack J."/>
            <person name="Grimwood J."/>
            <person name="Schmutz J."/>
            <person name="Soltis P."/>
            <person name="Soltis D."/>
            <person name="Chen Z.-H."/>
        </authorList>
    </citation>
    <scope>NUCLEOTIDE SEQUENCE</scope>
    <source>
        <strain evidence="2">Whitten #5841</strain>
        <tissue evidence="2">Leaf</tissue>
    </source>
</reference>
<protein>
    <submittedName>
        <fullName evidence="2">Uncharacterized protein</fullName>
    </submittedName>
</protein>
<evidence type="ECO:0000313" key="3">
    <source>
        <dbReference type="Proteomes" id="UP000825935"/>
    </source>
</evidence>
<dbReference type="EMBL" id="CM035436">
    <property type="protein sequence ID" value="KAH7288055.1"/>
    <property type="molecule type" value="Genomic_DNA"/>
</dbReference>
<accession>A0A8T2QXA7</accession>
<gene>
    <name evidence="2" type="ORF">KP509_31G009600</name>
</gene>
<proteinExistence type="predicted"/>
<organism evidence="2 3">
    <name type="scientific">Ceratopteris richardii</name>
    <name type="common">Triangle waterfern</name>
    <dbReference type="NCBI Taxonomy" id="49495"/>
    <lineage>
        <taxon>Eukaryota</taxon>
        <taxon>Viridiplantae</taxon>
        <taxon>Streptophyta</taxon>
        <taxon>Embryophyta</taxon>
        <taxon>Tracheophyta</taxon>
        <taxon>Polypodiopsida</taxon>
        <taxon>Polypodiidae</taxon>
        <taxon>Polypodiales</taxon>
        <taxon>Pteridineae</taxon>
        <taxon>Pteridaceae</taxon>
        <taxon>Parkerioideae</taxon>
        <taxon>Ceratopteris</taxon>
    </lineage>
</organism>
<evidence type="ECO:0000256" key="1">
    <source>
        <dbReference type="SAM" id="SignalP"/>
    </source>
</evidence>